<keyword evidence="12" id="KW-1185">Reference proteome</keyword>
<organism evidence="11 12">
    <name type="scientific">Rhizophlyctis rosea</name>
    <dbReference type="NCBI Taxonomy" id="64517"/>
    <lineage>
        <taxon>Eukaryota</taxon>
        <taxon>Fungi</taxon>
        <taxon>Fungi incertae sedis</taxon>
        <taxon>Chytridiomycota</taxon>
        <taxon>Chytridiomycota incertae sedis</taxon>
        <taxon>Chytridiomycetes</taxon>
        <taxon>Rhizophlyctidales</taxon>
        <taxon>Rhizophlyctidaceae</taxon>
        <taxon>Rhizophlyctis</taxon>
    </lineage>
</organism>
<dbReference type="InterPro" id="IPR000802">
    <property type="entry name" value="Arsenical_pump_ArsB"/>
</dbReference>
<dbReference type="AlphaFoldDB" id="A0AAD5S2T8"/>
<evidence type="ECO:0000256" key="9">
    <source>
        <dbReference type="SAM" id="Phobius"/>
    </source>
</evidence>
<feature type="transmembrane region" description="Helical" evidence="9">
    <location>
        <begin position="414"/>
        <end position="434"/>
    </location>
</feature>
<keyword evidence="4" id="KW-1003">Cell membrane</keyword>
<evidence type="ECO:0000256" key="4">
    <source>
        <dbReference type="ARBA" id="ARBA00022475"/>
    </source>
</evidence>
<evidence type="ECO:0000256" key="2">
    <source>
        <dbReference type="ARBA" id="ARBA00009843"/>
    </source>
</evidence>
<evidence type="ECO:0000256" key="1">
    <source>
        <dbReference type="ARBA" id="ARBA00004651"/>
    </source>
</evidence>
<evidence type="ECO:0000256" key="5">
    <source>
        <dbReference type="ARBA" id="ARBA00022692"/>
    </source>
</evidence>
<feature type="transmembrane region" description="Helical" evidence="9">
    <location>
        <begin position="58"/>
        <end position="77"/>
    </location>
</feature>
<evidence type="ECO:0000256" key="7">
    <source>
        <dbReference type="ARBA" id="ARBA00023136"/>
    </source>
</evidence>
<feature type="region of interest" description="Disordered" evidence="8">
    <location>
        <begin position="224"/>
        <end position="296"/>
    </location>
</feature>
<feature type="transmembrane region" description="Helical" evidence="9">
    <location>
        <begin position="310"/>
        <end position="335"/>
    </location>
</feature>
<feature type="transmembrane region" description="Helical" evidence="9">
    <location>
        <begin position="97"/>
        <end position="118"/>
    </location>
</feature>
<dbReference type="GO" id="GO:0005886">
    <property type="term" value="C:plasma membrane"/>
    <property type="evidence" value="ECO:0007669"/>
    <property type="project" value="UniProtKB-SubCell"/>
</dbReference>
<evidence type="ECO:0000259" key="10">
    <source>
        <dbReference type="Pfam" id="PF03600"/>
    </source>
</evidence>
<reference evidence="11" key="1">
    <citation type="submission" date="2020-05" db="EMBL/GenBank/DDBJ databases">
        <title>Phylogenomic resolution of chytrid fungi.</title>
        <authorList>
            <person name="Stajich J.E."/>
            <person name="Amses K."/>
            <person name="Simmons R."/>
            <person name="Seto K."/>
            <person name="Myers J."/>
            <person name="Bonds A."/>
            <person name="Quandt C.A."/>
            <person name="Barry K."/>
            <person name="Liu P."/>
            <person name="Grigoriev I."/>
            <person name="Longcore J.E."/>
            <person name="James T.Y."/>
        </authorList>
    </citation>
    <scope>NUCLEOTIDE SEQUENCE</scope>
    <source>
        <strain evidence="11">JEL0318</strain>
    </source>
</reference>
<feature type="compositionally biased region" description="Polar residues" evidence="8">
    <location>
        <begin position="254"/>
        <end position="266"/>
    </location>
</feature>
<feature type="domain" description="Citrate transporter-like" evidence="10">
    <location>
        <begin position="2"/>
        <end position="181"/>
    </location>
</feature>
<evidence type="ECO:0000313" key="11">
    <source>
        <dbReference type="EMBL" id="KAJ3038995.1"/>
    </source>
</evidence>
<sequence>MIAYKVTRLGGDSGKKLFFYLLLLSTIMTVFTSNDVVVLTVTPIICYMMQGNDLNPDAYLLSNFIIINIASMTLYIGNPTNVIVAQAFGINFIQYSAWMTLPTLFSTLVAFASTYILLRKKIPTHIPTSSSDSGDAERFGLKDRNGAIFGVALLLGCLVCLMVVPLVVGHGVEVWVLTVPFAGLLMGKDLVWDLVGWSWLRREGGKARERRGLVDEIPVDTFSMGSIAPRGSVDGRDGDDEGEDGDDGERKDTSQQSLTHFHNGSVSPLPTSSTSLTPPSNPPLKPPSSHKSHKPTTHLNRFTRTLKHHIPTLATILTRLPWTLIPFSLSMFILVESLHQNGWTARLATALAFLSPNLLTTVFVTGIISTLASNLLNNLPMTILFARIFQHQNFSTKAGNFGQRDMESIRRGGLFALVVGSNVGANVLFVGSLAGLMWSDLLRKRGVRFSQGKFLRWCSGVTPWVVVAGCGCLAVELVVMGFDR</sequence>
<feature type="transmembrane region" description="Helical" evidence="9">
    <location>
        <begin position="174"/>
        <end position="200"/>
    </location>
</feature>
<accession>A0AAD5S2T8</accession>
<dbReference type="Pfam" id="PF03600">
    <property type="entry name" value="CitMHS"/>
    <property type="match status" value="1"/>
</dbReference>
<dbReference type="PANTHER" id="PTHR43302">
    <property type="entry name" value="TRANSPORTER ARSB-RELATED"/>
    <property type="match status" value="1"/>
</dbReference>
<dbReference type="InterPro" id="IPR004680">
    <property type="entry name" value="Cit_transptr-like_dom"/>
</dbReference>
<evidence type="ECO:0000313" key="12">
    <source>
        <dbReference type="Proteomes" id="UP001212841"/>
    </source>
</evidence>
<comment type="subcellular location">
    <subcellularLocation>
        <location evidence="1">Cell membrane</location>
        <topology evidence="1">Multi-pass membrane protein</topology>
    </subcellularLocation>
</comment>
<proteinExistence type="inferred from homology"/>
<feature type="compositionally biased region" description="Low complexity" evidence="8">
    <location>
        <begin position="267"/>
        <end position="278"/>
    </location>
</feature>
<keyword evidence="6 9" id="KW-1133">Transmembrane helix</keyword>
<feature type="transmembrane region" description="Helical" evidence="9">
    <location>
        <begin position="347"/>
        <end position="372"/>
    </location>
</feature>
<comment type="caution">
    <text evidence="11">The sequence shown here is derived from an EMBL/GenBank/DDBJ whole genome shotgun (WGS) entry which is preliminary data.</text>
</comment>
<feature type="compositionally biased region" description="Acidic residues" evidence="8">
    <location>
        <begin position="237"/>
        <end position="247"/>
    </location>
</feature>
<name>A0AAD5S2T8_9FUNG</name>
<dbReference type="PANTHER" id="PTHR43302:SF5">
    <property type="entry name" value="TRANSPORTER ARSB-RELATED"/>
    <property type="match status" value="1"/>
</dbReference>
<feature type="transmembrane region" description="Helical" evidence="9">
    <location>
        <begin position="454"/>
        <end position="479"/>
    </location>
</feature>
<protein>
    <recommendedName>
        <fullName evidence="10">Citrate transporter-like domain-containing protein</fullName>
    </recommendedName>
</protein>
<dbReference type="Pfam" id="PF02040">
    <property type="entry name" value="ArsB"/>
    <property type="match status" value="1"/>
</dbReference>
<feature type="transmembrane region" description="Helical" evidence="9">
    <location>
        <begin position="17"/>
        <end position="46"/>
    </location>
</feature>
<dbReference type="GO" id="GO:0015105">
    <property type="term" value="F:arsenite transmembrane transporter activity"/>
    <property type="evidence" value="ECO:0007669"/>
    <property type="project" value="InterPro"/>
</dbReference>
<evidence type="ECO:0000256" key="6">
    <source>
        <dbReference type="ARBA" id="ARBA00022989"/>
    </source>
</evidence>
<dbReference type="EMBL" id="JADGJD010001678">
    <property type="protein sequence ID" value="KAJ3038995.1"/>
    <property type="molecule type" value="Genomic_DNA"/>
</dbReference>
<feature type="transmembrane region" description="Helical" evidence="9">
    <location>
        <begin position="147"/>
        <end position="168"/>
    </location>
</feature>
<keyword evidence="3" id="KW-0813">Transport</keyword>
<keyword evidence="7 9" id="KW-0472">Membrane</keyword>
<evidence type="ECO:0000256" key="3">
    <source>
        <dbReference type="ARBA" id="ARBA00022448"/>
    </source>
</evidence>
<evidence type="ECO:0000256" key="8">
    <source>
        <dbReference type="SAM" id="MobiDB-lite"/>
    </source>
</evidence>
<comment type="similarity">
    <text evidence="2">Belongs to the CitM (TC 2.A.11) transporter family.</text>
</comment>
<gene>
    <name evidence="11" type="ORF">HK097_002969</name>
</gene>
<dbReference type="Proteomes" id="UP001212841">
    <property type="component" value="Unassembled WGS sequence"/>
</dbReference>
<keyword evidence="5 9" id="KW-0812">Transmembrane</keyword>